<evidence type="ECO:0000256" key="7">
    <source>
        <dbReference type="RuleBase" id="RU363032"/>
    </source>
</evidence>
<evidence type="ECO:0000313" key="9">
    <source>
        <dbReference type="EMBL" id="CQR70191.1"/>
    </source>
</evidence>
<feature type="transmembrane region" description="Helical" evidence="7">
    <location>
        <begin position="146"/>
        <end position="168"/>
    </location>
</feature>
<dbReference type="PANTHER" id="PTHR43376">
    <property type="entry name" value="OLIGOPEPTIDE TRANSPORT SYSTEM PERMEASE PROTEIN"/>
    <property type="match status" value="1"/>
</dbReference>
<dbReference type="Pfam" id="PF00528">
    <property type="entry name" value="BPD_transp_1"/>
    <property type="match status" value="1"/>
</dbReference>
<evidence type="ECO:0000256" key="6">
    <source>
        <dbReference type="ARBA" id="ARBA00023136"/>
    </source>
</evidence>
<evidence type="ECO:0000259" key="8">
    <source>
        <dbReference type="PROSITE" id="PS50928"/>
    </source>
</evidence>
<dbReference type="PANTHER" id="PTHR43376:SF1">
    <property type="entry name" value="OLIGOPEPTIDE TRANSPORT SYSTEM PERMEASE PROTEIN"/>
    <property type="match status" value="1"/>
</dbReference>
<keyword evidence="10" id="KW-1185">Reference proteome</keyword>
<dbReference type="CDD" id="cd06261">
    <property type="entry name" value="TM_PBP2"/>
    <property type="match status" value="1"/>
</dbReference>
<protein>
    <submittedName>
        <fullName evidence="9">Oligopeptide transport system permease protein OppB (TC 3.A.1.5.1)</fullName>
    </submittedName>
</protein>
<feature type="domain" description="ABC transmembrane type-1" evidence="8">
    <location>
        <begin position="99"/>
        <end position="309"/>
    </location>
</feature>
<organism evidence="9 10">
    <name type="scientific">Sporomusa ovata</name>
    <dbReference type="NCBI Taxonomy" id="2378"/>
    <lineage>
        <taxon>Bacteria</taxon>
        <taxon>Bacillati</taxon>
        <taxon>Bacillota</taxon>
        <taxon>Negativicutes</taxon>
        <taxon>Selenomonadales</taxon>
        <taxon>Sporomusaceae</taxon>
        <taxon>Sporomusa</taxon>
    </lineage>
</organism>
<dbReference type="Gene3D" id="1.10.3720.10">
    <property type="entry name" value="MetI-like"/>
    <property type="match status" value="1"/>
</dbReference>
<feature type="transmembrane region" description="Helical" evidence="7">
    <location>
        <begin position="290"/>
        <end position="313"/>
    </location>
</feature>
<evidence type="ECO:0000256" key="4">
    <source>
        <dbReference type="ARBA" id="ARBA00022692"/>
    </source>
</evidence>
<evidence type="ECO:0000256" key="2">
    <source>
        <dbReference type="ARBA" id="ARBA00022448"/>
    </source>
</evidence>
<feature type="transmembrane region" description="Helical" evidence="7">
    <location>
        <begin position="248"/>
        <end position="270"/>
    </location>
</feature>
<evidence type="ECO:0000256" key="5">
    <source>
        <dbReference type="ARBA" id="ARBA00022989"/>
    </source>
</evidence>
<evidence type="ECO:0000256" key="3">
    <source>
        <dbReference type="ARBA" id="ARBA00022475"/>
    </source>
</evidence>
<feature type="transmembrane region" description="Helical" evidence="7">
    <location>
        <begin position="6"/>
        <end position="27"/>
    </location>
</feature>
<feature type="transmembrane region" description="Helical" evidence="7">
    <location>
        <begin position="180"/>
        <end position="201"/>
    </location>
</feature>
<dbReference type="InterPro" id="IPR035906">
    <property type="entry name" value="MetI-like_sf"/>
</dbReference>
<dbReference type="RefSeq" id="WP_021170810.1">
    <property type="nucleotide sequence ID" value="NZ_CTRP01000002.1"/>
</dbReference>
<dbReference type="PROSITE" id="PS50928">
    <property type="entry name" value="ABC_TM1"/>
    <property type="match status" value="1"/>
</dbReference>
<gene>
    <name evidence="9" type="ORF">SpAn4DRAFT_4703</name>
</gene>
<keyword evidence="2 7" id="KW-0813">Transport</keyword>
<evidence type="ECO:0000256" key="1">
    <source>
        <dbReference type="ARBA" id="ARBA00004651"/>
    </source>
</evidence>
<feature type="transmembrane region" description="Helical" evidence="7">
    <location>
        <begin position="221"/>
        <end position="241"/>
    </location>
</feature>
<dbReference type="EMBL" id="CTRP01000002">
    <property type="protein sequence ID" value="CQR70191.1"/>
    <property type="molecule type" value="Genomic_DNA"/>
</dbReference>
<comment type="similarity">
    <text evidence="7">Belongs to the binding-protein-dependent transport system permease family.</text>
</comment>
<dbReference type="Proteomes" id="UP000049855">
    <property type="component" value="Unassembled WGS sequence"/>
</dbReference>
<reference evidence="10" key="1">
    <citation type="submission" date="2015-03" db="EMBL/GenBank/DDBJ databases">
        <authorList>
            <person name="Nijsse Bart"/>
        </authorList>
    </citation>
    <scope>NUCLEOTIDE SEQUENCE [LARGE SCALE GENOMIC DNA]</scope>
</reference>
<keyword evidence="5 7" id="KW-1133">Transmembrane helix</keyword>
<evidence type="ECO:0000313" key="10">
    <source>
        <dbReference type="Proteomes" id="UP000049855"/>
    </source>
</evidence>
<dbReference type="InterPro" id="IPR000515">
    <property type="entry name" value="MetI-like"/>
</dbReference>
<name>A0A0U1KS11_9FIRM</name>
<accession>A0A0U1KS11</accession>
<feature type="transmembrane region" description="Helical" evidence="7">
    <location>
        <begin position="103"/>
        <end position="126"/>
    </location>
</feature>
<keyword evidence="6 7" id="KW-0472">Membrane</keyword>
<comment type="subcellular location">
    <subcellularLocation>
        <location evidence="1 7">Cell membrane</location>
        <topology evidence="1 7">Multi-pass membrane protein</topology>
    </subcellularLocation>
</comment>
<dbReference type="GO" id="GO:0055085">
    <property type="term" value="P:transmembrane transport"/>
    <property type="evidence" value="ECO:0007669"/>
    <property type="project" value="InterPro"/>
</dbReference>
<dbReference type="GO" id="GO:0005886">
    <property type="term" value="C:plasma membrane"/>
    <property type="evidence" value="ECO:0007669"/>
    <property type="project" value="UniProtKB-SubCell"/>
</dbReference>
<proteinExistence type="inferred from homology"/>
<dbReference type="Pfam" id="PF19300">
    <property type="entry name" value="BPD_transp_1_N"/>
    <property type="match status" value="1"/>
</dbReference>
<sequence>MYSNLFWGKVVRLLITLFIILTINFALPRLMPGDSVVTLLGQDAAVITGSDFAELRSKYGLDKPLSQQYLAYWQDLAQGELGYSYHYRQPVTQTIKQHLGWTLALLIPVVVLSSLLAIILGTIAGWQAGSRVDSAITCSSLFMYSLPQFLIAMLLLKVFAFELQLFPLGGLASGNSNSTFTYLLDTAWHLVLPVLALTVSATSSKLLVLRNSVAKERHEDYIIYATAKGLSTCRILAVHLLRNACLPLLSLIALNIGFIVSGALVVEIVFSISGMGTVIYEAAIYRDYPLLQGCFLILTIFVILSNTLADLAYGITDPRISSRSH</sequence>
<dbReference type="AlphaFoldDB" id="A0A0U1KS11"/>
<keyword evidence="3" id="KW-1003">Cell membrane</keyword>
<keyword evidence="4 7" id="KW-0812">Transmembrane</keyword>
<dbReference type="SUPFAM" id="SSF161098">
    <property type="entry name" value="MetI-like"/>
    <property type="match status" value="1"/>
</dbReference>
<dbReference type="InterPro" id="IPR045621">
    <property type="entry name" value="BPD_transp_1_N"/>
</dbReference>